<evidence type="ECO:0000313" key="5">
    <source>
        <dbReference type="Proteomes" id="UP001152797"/>
    </source>
</evidence>
<comment type="caution">
    <text evidence="2">The sequence shown here is derived from an EMBL/GenBank/DDBJ whole genome shotgun (WGS) entry which is preliminary data.</text>
</comment>
<reference evidence="4" key="2">
    <citation type="submission" date="2024-04" db="EMBL/GenBank/DDBJ databases">
        <authorList>
            <person name="Chen Y."/>
            <person name="Shah S."/>
            <person name="Dougan E. K."/>
            <person name="Thang M."/>
            <person name="Chan C."/>
        </authorList>
    </citation>
    <scope>NUCLEOTIDE SEQUENCE [LARGE SCALE GENOMIC DNA]</scope>
</reference>
<dbReference type="EMBL" id="CAMXCT020003380">
    <property type="protein sequence ID" value="CAL1157558.1"/>
    <property type="molecule type" value="Genomic_DNA"/>
</dbReference>
<organism evidence="2">
    <name type="scientific">Cladocopium goreaui</name>
    <dbReference type="NCBI Taxonomy" id="2562237"/>
    <lineage>
        <taxon>Eukaryota</taxon>
        <taxon>Sar</taxon>
        <taxon>Alveolata</taxon>
        <taxon>Dinophyceae</taxon>
        <taxon>Suessiales</taxon>
        <taxon>Symbiodiniaceae</taxon>
        <taxon>Cladocopium</taxon>
    </lineage>
</organism>
<feature type="compositionally biased region" description="Acidic residues" evidence="1">
    <location>
        <begin position="116"/>
        <end position="130"/>
    </location>
</feature>
<dbReference type="EMBL" id="CAMXCT030004960">
    <property type="protein sequence ID" value="CAL4798198.1"/>
    <property type="molecule type" value="Genomic_DNA"/>
</dbReference>
<accession>A0A9P1D7V3</accession>
<reference evidence="2" key="1">
    <citation type="submission" date="2022-10" db="EMBL/GenBank/DDBJ databases">
        <authorList>
            <person name="Chen Y."/>
            <person name="Dougan E. K."/>
            <person name="Chan C."/>
            <person name="Rhodes N."/>
            <person name="Thang M."/>
        </authorList>
    </citation>
    <scope>NUCLEOTIDE SEQUENCE</scope>
</reference>
<feature type="region of interest" description="Disordered" evidence="1">
    <location>
        <begin position="66"/>
        <end position="227"/>
    </location>
</feature>
<proteinExistence type="predicted"/>
<feature type="compositionally biased region" description="Basic and acidic residues" evidence="1">
    <location>
        <begin position="80"/>
        <end position="89"/>
    </location>
</feature>
<evidence type="ECO:0000313" key="3">
    <source>
        <dbReference type="EMBL" id="CAI4010886.1"/>
    </source>
</evidence>
<dbReference type="EMBL" id="CAMXCT010004960">
    <property type="protein sequence ID" value="CAI4010886.1"/>
    <property type="molecule type" value="Genomic_DNA"/>
</dbReference>
<feature type="region of interest" description="Disordered" evidence="1">
    <location>
        <begin position="333"/>
        <end position="369"/>
    </location>
</feature>
<sequence>MVDVPGDGNCLIWSLLCLIQQDSDMQKFRPSLQQRTRSMLAEMWMSVANNGEWQKVFKHLCADEGEAPATPKKSNKGGKHKGEQGDPKKSNKGGKHKGEQGDPKKSNKGGKHEGEQGEGEQGEGEQDDEPTTPPYKPDRPLRVVVSGNPKPVSLGAPSEKPAPKLKTREQAASEALVEPVCPELTGMYDSYMEETQKKPRRSRKRKSQEKQDEPEEEDQDQSQDEEVVDMMVRKRRREKFPRACKSRPLTEEKRRQGALKLYLAKRQLSYGFFLSFHSRAGRSQKSGGCDKGFKKMQVDLLQNKLPECVVCQRLLEKKGITLEALEEALEEPADLDAGQQDQPKDQHGAPEEDAAAASGNVEDDAKDDAEDDEFNHLEAIRKYMKTLEPVIELLENGDGTLNYRCTICTTKQFPDGRINMIPRVHFKTAKSFIEQHTKMSQKHQQRLAKMNQNKEEKPVADSDLVQCEGYCVSSEDSPGILNQYFEEYKLWATHSQLNGNASHKYWSDATNGHWYVRHVDCLGKVEPGVQGKPAMCSKCLEAGDARGVVRAVQRFITKFFLAIFLNKKIFGSADDVKKFQAEVAETTFGQRNKKHWDGKTSMPLSEMQRDVRRSWQSMNDGNKTQTMDIFIGSVVTPCMKINVGAVNPAMASLSMQFVNALASRRLNELDQINVSIAKAAVTGKLDANPVLQGIIVQCMRHLDKGERGVLTVGRKPLCTVTEENLVSNAAFTFALAGANRELATQLGQNLRPPSLNVETLHEFSLPNPMLALKQSLNNRLELNTELADQFFPRKSEVARRLVLALDHTYLQRGFAQAKLGDRAGLVGGCWHPDLDEKEENDRSFMDLTKLPDKALKSQKAPLMLEALVWDPTSVQRNRPLSLASMPMSLKASDADGSISNHGKREMLRVLDRIMKTSSWVIKAVTFDAHGSNAWIRDILFGQCDRINDPDLDGLEWIQALTYKDLPDNVIPNIPLRLCFSEGSAVFALPGVCHAVKAVGGQLTSPLRSIMLGNFIADHTGALHFGLPPTAYSRAEPMSDALHCLLFNPFFVVESPES</sequence>
<feature type="compositionally biased region" description="Acidic residues" evidence="1">
    <location>
        <begin position="212"/>
        <end position="227"/>
    </location>
</feature>
<name>A0A9P1D7V3_9DINO</name>
<evidence type="ECO:0000313" key="2">
    <source>
        <dbReference type="EMBL" id="CAI4004183.1"/>
    </source>
</evidence>
<dbReference type="EMBL" id="CAMXCT010003380">
    <property type="protein sequence ID" value="CAI4004183.1"/>
    <property type="molecule type" value="Genomic_DNA"/>
</dbReference>
<evidence type="ECO:0000256" key="1">
    <source>
        <dbReference type="SAM" id="MobiDB-lite"/>
    </source>
</evidence>
<feature type="compositionally biased region" description="Basic residues" evidence="1">
    <location>
        <begin position="198"/>
        <end position="207"/>
    </location>
</feature>
<evidence type="ECO:0000313" key="4">
    <source>
        <dbReference type="EMBL" id="CAL1157558.1"/>
    </source>
</evidence>
<dbReference type="AlphaFoldDB" id="A0A9P1D7V3"/>
<gene>
    <name evidence="2" type="ORF">C1SCF055_LOCUS29994</name>
    <name evidence="3" type="ORF">C1SCF055_LOCUS36107</name>
</gene>
<dbReference type="Proteomes" id="UP001152797">
    <property type="component" value="Unassembled WGS sequence"/>
</dbReference>
<keyword evidence="5" id="KW-1185">Reference proteome</keyword>
<dbReference type="EMBL" id="CAMXCT020004960">
    <property type="protein sequence ID" value="CAL1164261.1"/>
    <property type="molecule type" value="Genomic_DNA"/>
</dbReference>
<feature type="compositionally biased region" description="Basic and acidic residues" evidence="1">
    <location>
        <begin position="96"/>
        <end position="115"/>
    </location>
</feature>
<protein>
    <submittedName>
        <fullName evidence="2">Uncharacterized protein</fullName>
    </submittedName>
</protein>
<dbReference type="EMBL" id="CAMXCT030003380">
    <property type="protein sequence ID" value="CAL4791495.1"/>
    <property type="molecule type" value="Genomic_DNA"/>
</dbReference>